<dbReference type="VEuPathDB" id="PlasmoDB:PVX_116565"/>
<dbReference type="VEuPathDB" id="PlasmoDB:PVPAM_120032900"/>
<accession>A0A1G4HGS7</accession>
<evidence type="ECO:0000313" key="1">
    <source>
        <dbReference type="EMBL" id="SCO74124.1"/>
    </source>
</evidence>
<proteinExistence type="predicted"/>
<dbReference type="EMBL" id="LT615267">
    <property type="protein sequence ID" value="SCO74124.1"/>
    <property type="molecule type" value="Genomic_DNA"/>
</dbReference>
<organism evidence="1 2">
    <name type="scientific">Plasmodium vivax</name>
    <name type="common">malaria parasite P. vivax</name>
    <dbReference type="NCBI Taxonomy" id="5855"/>
    <lineage>
        <taxon>Eukaryota</taxon>
        <taxon>Sar</taxon>
        <taxon>Alveolata</taxon>
        <taxon>Apicomplexa</taxon>
        <taxon>Aconoidasida</taxon>
        <taxon>Haemosporida</taxon>
        <taxon>Plasmodiidae</taxon>
        <taxon>Plasmodium</taxon>
        <taxon>Plasmodium (Plasmodium)</taxon>
    </lineage>
</organism>
<dbReference type="VEuPathDB" id="PlasmoDB:PVP01_1228200"/>
<reference evidence="1 2" key="1">
    <citation type="submission" date="2016-07" db="EMBL/GenBank/DDBJ databases">
        <authorList>
            <consortium name="Pathogen Informatics"/>
        </authorList>
    </citation>
    <scope>NUCLEOTIDE SEQUENCE [LARGE SCALE GENOMIC DNA]</scope>
</reference>
<evidence type="ECO:0000313" key="2">
    <source>
        <dbReference type="Proteomes" id="UP000305196"/>
    </source>
</evidence>
<sequence length="301" mass="34248">MGEAKRAGLLAEKKQDEGATGAANKNILFKECKHANEFRETFINVETDYSLDSEKEKNNIPLLKVFKKKLREEKACTRALITFQTSKEESRRSCLKEHLLKVLKQDHNRVITGACIFVHGHSIMLLESLETKNVFSFVRQLNGVKDVAGVQVLYFSELNKKSVTDDFAFFHYNKEQPKGAPLSGECNYVDEVGLSGSQGGITTAASTWREGKPTILPCTRLASVWELYINTLQFCCLAKNSAERQGIFDRNENIKKNFALLPHLYSDAARQYVWTADEFISFFMKEFQLPVDDFSDDFLDL</sequence>
<dbReference type="Proteomes" id="UP000305196">
    <property type="component" value="Chromosome 12"/>
</dbReference>
<name>A0A1G4HGS7_PLAVI</name>
<dbReference type="VEuPathDB" id="PlasmoDB:PVW1_120042700"/>
<dbReference type="AlphaFoldDB" id="A0A1G4HGS7"/>
<protein>
    <submittedName>
        <fullName evidence="1">Uncharacterized protein</fullName>
    </submittedName>
</protein>
<gene>
    <name evidence="1" type="ORF">PVC01_120031800</name>
</gene>